<gene>
    <name evidence="2" type="ORF">BsIDN1_54480</name>
</gene>
<feature type="region of interest" description="Disordered" evidence="1">
    <location>
        <begin position="1"/>
        <end position="21"/>
    </location>
</feature>
<evidence type="ECO:0000256" key="1">
    <source>
        <dbReference type="SAM" id="MobiDB-lite"/>
    </source>
</evidence>
<dbReference type="Proteomes" id="UP000464658">
    <property type="component" value="Chromosome"/>
</dbReference>
<proteinExistence type="predicted"/>
<accession>A0A5S9ME97</accession>
<dbReference type="AlphaFoldDB" id="A0A5S9ME97"/>
<name>A0A5S9ME97_BACIA</name>
<evidence type="ECO:0000313" key="3">
    <source>
        <dbReference type="Proteomes" id="UP000464658"/>
    </source>
</evidence>
<protein>
    <submittedName>
        <fullName evidence="2">Uncharacterized protein</fullName>
    </submittedName>
</protein>
<evidence type="ECO:0000313" key="2">
    <source>
        <dbReference type="EMBL" id="BBP91830.1"/>
    </source>
</evidence>
<organism evidence="2 3">
    <name type="scientific">Bacillus safensis</name>
    <dbReference type="NCBI Taxonomy" id="561879"/>
    <lineage>
        <taxon>Bacteria</taxon>
        <taxon>Bacillati</taxon>
        <taxon>Bacillota</taxon>
        <taxon>Bacilli</taxon>
        <taxon>Bacillales</taxon>
        <taxon>Bacillaceae</taxon>
        <taxon>Bacillus</taxon>
    </lineage>
</organism>
<dbReference type="EMBL" id="AP021906">
    <property type="protein sequence ID" value="BBP91830.1"/>
    <property type="molecule type" value="Genomic_DNA"/>
</dbReference>
<reference evidence="2 3" key="1">
    <citation type="submission" date="2019-12" db="EMBL/GenBank/DDBJ databases">
        <title>Full genome sequence of a Bacillus safensis strain isolated from commercially available natto in Indonesia.</title>
        <authorList>
            <person name="Yoshida M."/>
            <person name="Uomi M."/>
            <person name="Waturangi D."/>
            <person name="Ekaputri J.J."/>
            <person name="Setiamarga D.H.E."/>
        </authorList>
    </citation>
    <scope>NUCLEOTIDE SEQUENCE [LARGE SCALE GENOMIC DNA]</scope>
    <source>
        <strain evidence="2 3">IDN1</strain>
    </source>
</reference>
<feature type="compositionally biased region" description="Polar residues" evidence="1">
    <location>
        <begin position="8"/>
        <end position="21"/>
    </location>
</feature>
<sequence>MEKRYKNISHQRQSPTSPSDTLSFSMGLYGSANVPANKGDYLEIYMYAGYDGDVSRYISDNSGWYNYFDITEVGGRNFPRV</sequence>